<gene>
    <name evidence="2" type="ORF">DCAF_LOCUS1615</name>
</gene>
<reference evidence="2 3" key="1">
    <citation type="submission" date="2024-01" db="EMBL/GenBank/DDBJ databases">
        <authorList>
            <person name="Waweru B."/>
        </authorList>
    </citation>
    <scope>NUCLEOTIDE SEQUENCE [LARGE SCALE GENOMIC DNA]</scope>
</reference>
<name>A0AAV1QQG0_9ROSI</name>
<feature type="compositionally biased region" description="Basic and acidic residues" evidence="1">
    <location>
        <begin position="106"/>
        <end position="115"/>
    </location>
</feature>
<organism evidence="2 3">
    <name type="scientific">Dovyalis caffra</name>
    <dbReference type="NCBI Taxonomy" id="77055"/>
    <lineage>
        <taxon>Eukaryota</taxon>
        <taxon>Viridiplantae</taxon>
        <taxon>Streptophyta</taxon>
        <taxon>Embryophyta</taxon>
        <taxon>Tracheophyta</taxon>
        <taxon>Spermatophyta</taxon>
        <taxon>Magnoliopsida</taxon>
        <taxon>eudicotyledons</taxon>
        <taxon>Gunneridae</taxon>
        <taxon>Pentapetalae</taxon>
        <taxon>rosids</taxon>
        <taxon>fabids</taxon>
        <taxon>Malpighiales</taxon>
        <taxon>Salicaceae</taxon>
        <taxon>Flacourtieae</taxon>
        <taxon>Dovyalis</taxon>
    </lineage>
</organism>
<comment type="caution">
    <text evidence="2">The sequence shown here is derived from an EMBL/GenBank/DDBJ whole genome shotgun (WGS) entry which is preliminary data.</text>
</comment>
<dbReference type="Proteomes" id="UP001314170">
    <property type="component" value="Unassembled WGS sequence"/>
</dbReference>
<keyword evidence="3" id="KW-1185">Reference proteome</keyword>
<evidence type="ECO:0000256" key="1">
    <source>
        <dbReference type="SAM" id="MobiDB-lite"/>
    </source>
</evidence>
<dbReference type="EMBL" id="CAWUPB010000221">
    <property type="protein sequence ID" value="CAK7323982.1"/>
    <property type="molecule type" value="Genomic_DNA"/>
</dbReference>
<evidence type="ECO:0000313" key="2">
    <source>
        <dbReference type="EMBL" id="CAK7323982.1"/>
    </source>
</evidence>
<evidence type="ECO:0000313" key="3">
    <source>
        <dbReference type="Proteomes" id="UP001314170"/>
    </source>
</evidence>
<accession>A0AAV1QQG0</accession>
<feature type="compositionally biased region" description="Basic residues" evidence="1">
    <location>
        <begin position="95"/>
        <end position="105"/>
    </location>
</feature>
<feature type="region of interest" description="Disordered" evidence="1">
    <location>
        <begin position="95"/>
        <end position="115"/>
    </location>
</feature>
<dbReference type="AlphaFoldDB" id="A0AAV1QQG0"/>
<sequence length="115" mass="13359">MEERLDSYQQLVVSQRYYWKVASCLLSSGISDHVPLVTVPSVDAYGMIPQVPRKFYKTSEKLKTFKQLQPDKATPEQTIVYPARYVTSGAMKLKKTSKKIGKYKKHEWNSEQKRN</sequence>
<proteinExistence type="predicted"/>
<protein>
    <submittedName>
        <fullName evidence="2">Uncharacterized protein</fullName>
    </submittedName>
</protein>